<keyword evidence="1" id="KW-0175">Coiled coil</keyword>
<evidence type="ECO:0000256" key="1">
    <source>
        <dbReference type="SAM" id="Coils"/>
    </source>
</evidence>
<evidence type="ECO:0000256" key="2">
    <source>
        <dbReference type="SAM" id="MobiDB-lite"/>
    </source>
</evidence>
<feature type="compositionally biased region" description="Acidic residues" evidence="2">
    <location>
        <begin position="189"/>
        <end position="201"/>
    </location>
</feature>
<accession>A0A9P8LEK1</accession>
<gene>
    <name evidence="3" type="ORF">GP486_002628</name>
</gene>
<reference evidence="3" key="1">
    <citation type="submission" date="2021-03" db="EMBL/GenBank/DDBJ databases">
        <title>Comparative genomics and phylogenomic investigation of the class Geoglossomycetes provide insights into ecological specialization and systematics.</title>
        <authorList>
            <person name="Melie T."/>
            <person name="Pirro S."/>
            <person name="Miller A.N."/>
            <person name="Quandt A."/>
        </authorList>
    </citation>
    <scope>NUCLEOTIDE SEQUENCE</scope>
    <source>
        <strain evidence="3">CAQ_001_2017</strain>
    </source>
</reference>
<feature type="region of interest" description="Disordered" evidence="2">
    <location>
        <begin position="87"/>
        <end position="106"/>
    </location>
</feature>
<organism evidence="3 4">
    <name type="scientific">Trichoglossum hirsutum</name>
    <dbReference type="NCBI Taxonomy" id="265104"/>
    <lineage>
        <taxon>Eukaryota</taxon>
        <taxon>Fungi</taxon>
        <taxon>Dikarya</taxon>
        <taxon>Ascomycota</taxon>
        <taxon>Pezizomycotina</taxon>
        <taxon>Geoglossomycetes</taxon>
        <taxon>Geoglossales</taxon>
        <taxon>Geoglossaceae</taxon>
        <taxon>Trichoglossum</taxon>
    </lineage>
</organism>
<sequence>MSTRLRQPSFSTQSRFPSRNTATQKKKNMSITQTYYLAHTARSKLAMEASRADHDLRLLVGHANMLDSLMIQLAEAEREQEHWFNQTVRGAAEASEEEPRSSRHLQWADTIVEEPEQDWDVEDAESDSDSDSDDDETEEVDIYVAPRTTAQSSVTVRPLEDDDDADYDSEEDNEELALVRSPSRSPPELLDDSDDDSDDDSMPPSPPHSAIELSERQSKEIAESYLSQANSTLSEAERTSFFENGYYLPQRTSQQAPMMISTY</sequence>
<protein>
    <submittedName>
        <fullName evidence="3">Uncharacterized protein</fullName>
    </submittedName>
</protein>
<feature type="compositionally biased region" description="Acidic residues" evidence="2">
    <location>
        <begin position="113"/>
        <end position="141"/>
    </location>
</feature>
<dbReference type="PANTHER" id="PTHR36826">
    <property type="entry name" value="PROTEIN ECM13"/>
    <property type="match status" value="1"/>
</dbReference>
<dbReference type="PANTHER" id="PTHR36826:SF1">
    <property type="entry name" value="PROTEIN ECM13"/>
    <property type="match status" value="1"/>
</dbReference>
<proteinExistence type="predicted"/>
<comment type="caution">
    <text evidence="3">The sequence shown here is derived from an EMBL/GenBank/DDBJ whole genome shotgun (WGS) entry which is preliminary data.</text>
</comment>
<dbReference type="EMBL" id="JAGHQM010000305">
    <property type="protein sequence ID" value="KAH0562697.1"/>
    <property type="molecule type" value="Genomic_DNA"/>
</dbReference>
<feature type="region of interest" description="Disordered" evidence="2">
    <location>
        <begin position="1"/>
        <end position="27"/>
    </location>
</feature>
<feature type="coiled-coil region" evidence="1">
    <location>
        <begin position="59"/>
        <end position="86"/>
    </location>
</feature>
<dbReference type="Proteomes" id="UP000750711">
    <property type="component" value="Unassembled WGS sequence"/>
</dbReference>
<feature type="compositionally biased region" description="Acidic residues" evidence="2">
    <location>
        <begin position="160"/>
        <end position="175"/>
    </location>
</feature>
<dbReference type="AlphaFoldDB" id="A0A9P8LEK1"/>
<feature type="region of interest" description="Disordered" evidence="2">
    <location>
        <begin position="113"/>
        <end position="227"/>
    </location>
</feature>
<evidence type="ECO:0000313" key="4">
    <source>
        <dbReference type="Proteomes" id="UP000750711"/>
    </source>
</evidence>
<feature type="compositionally biased region" description="Basic and acidic residues" evidence="2">
    <location>
        <begin position="213"/>
        <end position="222"/>
    </location>
</feature>
<dbReference type="InterPro" id="IPR037738">
    <property type="entry name" value="Ecm13-like"/>
</dbReference>
<keyword evidence="4" id="KW-1185">Reference proteome</keyword>
<evidence type="ECO:0000313" key="3">
    <source>
        <dbReference type="EMBL" id="KAH0562697.1"/>
    </source>
</evidence>
<name>A0A9P8LEK1_9PEZI</name>